<sequence length="51" mass="5843">MEPNAEDINCVGSNTDFELRGFGLLQLPWCSRYKGLQCNYDLWGESGKSWL</sequence>
<reference evidence="1" key="1">
    <citation type="journal article" date="2019" name="bioRxiv">
        <title>The Genome of the Zebra Mussel, Dreissena polymorpha: A Resource for Invasive Species Research.</title>
        <authorList>
            <person name="McCartney M.A."/>
            <person name="Auch B."/>
            <person name="Kono T."/>
            <person name="Mallez S."/>
            <person name="Zhang Y."/>
            <person name="Obille A."/>
            <person name="Becker A."/>
            <person name="Abrahante J.E."/>
            <person name="Garbe J."/>
            <person name="Badalamenti J.P."/>
            <person name="Herman A."/>
            <person name="Mangelson H."/>
            <person name="Liachko I."/>
            <person name="Sullivan S."/>
            <person name="Sone E.D."/>
            <person name="Koren S."/>
            <person name="Silverstein K.A.T."/>
            <person name="Beckman K.B."/>
            <person name="Gohl D.M."/>
        </authorList>
    </citation>
    <scope>NUCLEOTIDE SEQUENCE</scope>
    <source>
        <strain evidence="1">Duluth1</strain>
        <tissue evidence="1">Whole animal</tissue>
    </source>
</reference>
<keyword evidence="2" id="KW-1185">Reference proteome</keyword>
<name>A0A9D4RHD5_DREPO</name>
<dbReference type="AlphaFoldDB" id="A0A9D4RHD5"/>
<proteinExistence type="predicted"/>
<evidence type="ECO:0000313" key="1">
    <source>
        <dbReference type="EMBL" id="KAH3866370.1"/>
    </source>
</evidence>
<reference evidence="1" key="2">
    <citation type="submission" date="2020-11" db="EMBL/GenBank/DDBJ databases">
        <authorList>
            <person name="McCartney M.A."/>
            <person name="Auch B."/>
            <person name="Kono T."/>
            <person name="Mallez S."/>
            <person name="Becker A."/>
            <person name="Gohl D.M."/>
            <person name="Silverstein K.A.T."/>
            <person name="Koren S."/>
            <person name="Bechman K.B."/>
            <person name="Herman A."/>
            <person name="Abrahante J.E."/>
            <person name="Garbe J."/>
        </authorList>
    </citation>
    <scope>NUCLEOTIDE SEQUENCE</scope>
    <source>
        <strain evidence="1">Duluth1</strain>
        <tissue evidence="1">Whole animal</tissue>
    </source>
</reference>
<gene>
    <name evidence="1" type="ORF">DPMN_029433</name>
</gene>
<evidence type="ECO:0000313" key="2">
    <source>
        <dbReference type="Proteomes" id="UP000828390"/>
    </source>
</evidence>
<accession>A0A9D4RHD5</accession>
<dbReference type="Proteomes" id="UP000828390">
    <property type="component" value="Unassembled WGS sequence"/>
</dbReference>
<organism evidence="1 2">
    <name type="scientific">Dreissena polymorpha</name>
    <name type="common">Zebra mussel</name>
    <name type="synonym">Mytilus polymorpha</name>
    <dbReference type="NCBI Taxonomy" id="45954"/>
    <lineage>
        <taxon>Eukaryota</taxon>
        <taxon>Metazoa</taxon>
        <taxon>Spiralia</taxon>
        <taxon>Lophotrochozoa</taxon>
        <taxon>Mollusca</taxon>
        <taxon>Bivalvia</taxon>
        <taxon>Autobranchia</taxon>
        <taxon>Heteroconchia</taxon>
        <taxon>Euheterodonta</taxon>
        <taxon>Imparidentia</taxon>
        <taxon>Neoheterodontei</taxon>
        <taxon>Myida</taxon>
        <taxon>Dreissenoidea</taxon>
        <taxon>Dreissenidae</taxon>
        <taxon>Dreissena</taxon>
    </lineage>
</organism>
<dbReference type="EMBL" id="JAIWYP010000002">
    <property type="protein sequence ID" value="KAH3866370.1"/>
    <property type="molecule type" value="Genomic_DNA"/>
</dbReference>
<comment type="caution">
    <text evidence="1">The sequence shown here is derived from an EMBL/GenBank/DDBJ whole genome shotgun (WGS) entry which is preliminary data.</text>
</comment>
<protein>
    <submittedName>
        <fullName evidence="1">Uncharacterized protein</fullName>
    </submittedName>
</protein>